<organism evidence="3 4">
    <name type="scientific">Minwuia thermotolerans</name>
    <dbReference type="NCBI Taxonomy" id="2056226"/>
    <lineage>
        <taxon>Bacteria</taxon>
        <taxon>Pseudomonadati</taxon>
        <taxon>Pseudomonadota</taxon>
        <taxon>Alphaproteobacteria</taxon>
        <taxon>Minwuiales</taxon>
        <taxon>Minwuiaceae</taxon>
        <taxon>Minwuia</taxon>
    </lineage>
</organism>
<evidence type="ECO:0000259" key="2">
    <source>
        <dbReference type="Pfam" id="PF00144"/>
    </source>
</evidence>
<keyword evidence="3" id="KW-0378">Hydrolase</keyword>
<proteinExistence type="predicted"/>
<dbReference type="SUPFAM" id="SSF56601">
    <property type="entry name" value="beta-lactamase/transpeptidase-like"/>
    <property type="match status" value="1"/>
</dbReference>
<protein>
    <submittedName>
        <fullName evidence="3">Serine hydrolase</fullName>
    </submittedName>
</protein>
<keyword evidence="1" id="KW-0732">Signal</keyword>
<dbReference type="GO" id="GO:0016787">
    <property type="term" value="F:hydrolase activity"/>
    <property type="evidence" value="ECO:0007669"/>
    <property type="project" value="UniProtKB-KW"/>
</dbReference>
<dbReference type="Gene3D" id="3.40.710.10">
    <property type="entry name" value="DD-peptidase/beta-lactamase superfamily"/>
    <property type="match status" value="1"/>
</dbReference>
<feature type="signal peptide" evidence="1">
    <location>
        <begin position="1"/>
        <end position="30"/>
    </location>
</feature>
<dbReference type="EMBL" id="PHIG01000032">
    <property type="protein sequence ID" value="PJK29689.1"/>
    <property type="molecule type" value="Genomic_DNA"/>
</dbReference>
<feature type="chain" id="PRO_5014702507" evidence="1">
    <location>
        <begin position="31"/>
        <end position="410"/>
    </location>
</feature>
<dbReference type="PANTHER" id="PTHR43283:SF3">
    <property type="entry name" value="BETA-LACTAMASE FAMILY PROTEIN (AFU_ORTHOLOGUE AFUA_5G07500)"/>
    <property type="match status" value="1"/>
</dbReference>
<dbReference type="OrthoDB" id="5705574at2"/>
<dbReference type="Pfam" id="PF00144">
    <property type="entry name" value="Beta-lactamase"/>
    <property type="match status" value="1"/>
</dbReference>
<dbReference type="InterPro" id="IPR001466">
    <property type="entry name" value="Beta-lactam-related"/>
</dbReference>
<dbReference type="PANTHER" id="PTHR43283">
    <property type="entry name" value="BETA-LACTAMASE-RELATED"/>
    <property type="match status" value="1"/>
</dbReference>
<evidence type="ECO:0000313" key="3">
    <source>
        <dbReference type="EMBL" id="PJK29689.1"/>
    </source>
</evidence>
<dbReference type="RefSeq" id="WP_109793714.1">
    <property type="nucleotide sequence ID" value="NZ_PHIG01000032.1"/>
</dbReference>
<reference evidence="3 4" key="1">
    <citation type="submission" date="2017-11" db="EMBL/GenBank/DDBJ databases">
        <title>Draft genome sequence of Rhizobiales bacterium SY3-13.</title>
        <authorList>
            <person name="Sun C."/>
        </authorList>
    </citation>
    <scope>NUCLEOTIDE SEQUENCE [LARGE SCALE GENOMIC DNA]</scope>
    <source>
        <strain evidence="3 4">SY3-13</strain>
    </source>
</reference>
<dbReference type="InterPro" id="IPR012338">
    <property type="entry name" value="Beta-lactam/transpept-like"/>
</dbReference>
<dbReference type="AlphaFoldDB" id="A0A2M9G1U8"/>
<keyword evidence="4" id="KW-1185">Reference proteome</keyword>
<feature type="domain" description="Beta-lactamase-related" evidence="2">
    <location>
        <begin position="38"/>
        <end position="389"/>
    </location>
</feature>
<name>A0A2M9G1U8_9PROT</name>
<accession>A0A2M9G1U8</accession>
<dbReference type="InterPro" id="IPR050789">
    <property type="entry name" value="Diverse_Enzym_Activities"/>
</dbReference>
<comment type="caution">
    <text evidence="3">The sequence shown here is derived from an EMBL/GenBank/DDBJ whole genome shotgun (WGS) entry which is preliminary data.</text>
</comment>
<evidence type="ECO:0000256" key="1">
    <source>
        <dbReference type="SAM" id="SignalP"/>
    </source>
</evidence>
<sequence length="410" mass="43521">MHLARTGPWKLRAIAAGIAAATLWPAATNAAEDLAGAVDAVIERWIASERIAGVVALAARDGETVYRRAAGWADREAATPVREDTIFRLASMSKLIVAVTAMAMIDREKLALQDTVAQWLPWFRPALPDGRRPAITVRHLLTHTSGLAYGFLEPGGNPYEQLQVPQGLEVWQGHLESALRRLVEAPLLHEPGTAWRYSLSTDVLGAVVEKAAGMPLPEVVARYVTGPLGMSDTAFHVVDPVRLAVPYRDGPGRAERMADGGDTIPLGDGIAFAPARALDPNAYPSGGASMNGTAGDYLILLETLRRGGGPILSETSARLLSTHAIGELRAWTEGEGWGHGLGAAVLLDPEAAETPQNPGTWQWGGVLGGHWFVDPVAKLSVVVLTNTSTAGVIGDFPAEIREALYGAGRN</sequence>
<evidence type="ECO:0000313" key="4">
    <source>
        <dbReference type="Proteomes" id="UP000229498"/>
    </source>
</evidence>
<dbReference type="Proteomes" id="UP000229498">
    <property type="component" value="Unassembled WGS sequence"/>
</dbReference>
<gene>
    <name evidence="3" type="ORF">CVT23_11640</name>
</gene>